<evidence type="ECO:0000256" key="15">
    <source>
        <dbReference type="ARBA" id="ARBA00032877"/>
    </source>
</evidence>
<dbReference type="Gene3D" id="1.10.460.10">
    <property type="entry name" value="Topoisomerase I, domain 2"/>
    <property type="match status" value="1"/>
</dbReference>
<dbReference type="GO" id="GO:0006310">
    <property type="term" value="P:DNA recombination"/>
    <property type="evidence" value="ECO:0007669"/>
    <property type="project" value="TreeGrafter"/>
</dbReference>
<evidence type="ECO:0000313" key="19">
    <source>
        <dbReference type="EMBL" id="EDZ39061.1"/>
    </source>
</evidence>
<dbReference type="CDD" id="cd03362">
    <property type="entry name" value="TOPRIM_TopoIA_TopoIII"/>
    <property type="match status" value="1"/>
</dbReference>
<evidence type="ECO:0000256" key="2">
    <source>
        <dbReference type="ARBA" id="ARBA00009446"/>
    </source>
</evidence>
<feature type="domain" description="Topo IA-type catalytic" evidence="18">
    <location>
        <begin position="152"/>
        <end position="601"/>
    </location>
</feature>
<dbReference type="SUPFAM" id="SSF57783">
    <property type="entry name" value="Zinc beta-ribbon"/>
    <property type="match status" value="1"/>
</dbReference>
<name>B6AP75_9BACT</name>
<dbReference type="PROSITE" id="PS52039">
    <property type="entry name" value="TOPO_IA_2"/>
    <property type="match status" value="1"/>
</dbReference>
<dbReference type="Gene3D" id="3.40.50.140">
    <property type="match status" value="1"/>
</dbReference>
<feature type="region of interest" description="Disordered" evidence="16">
    <location>
        <begin position="430"/>
        <end position="468"/>
    </location>
</feature>
<evidence type="ECO:0000256" key="4">
    <source>
        <dbReference type="ARBA" id="ARBA00022723"/>
    </source>
</evidence>
<keyword evidence="4" id="KW-0479">Metal-binding</keyword>
<keyword evidence="10" id="KW-0238">DNA-binding</keyword>
<dbReference type="EMBL" id="DS995260">
    <property type="protein sequence ID" value="EDZ39061.1"/>
    <property type="molecule type" value="Genomic_DNA"/>
</dbReference>
<dbReference type="PROSITE" id="PS50880">
    <property type="entry name" value="TOPRIM"/>
    <property type="match status" value="1"/>
</dbReference>
<dbReference type="EC" id="5.6.2.1" evidence="3"/>
<dbReference type="GO" id="GO:0006281">
    <property type="term" value="P:DNA repair"/>
    <property type="evidence" value="ECO:0007669"/>
    <property type="project" value="TreeGrafter"/>
</dbReference>
<dbReference type="CDD" id="cd00186">
    <property type="entry name" value="TOP1Ac"/>
    <property type="match status" value="1"/>
</dbReference>
<keyword evidence="9" id="KW-0799">Topoisomerase</keyword>
<evidence type="ECO:0000256" key="16">
    <source>
        <dbReference type="SAM" id="MobiDB-lite"/>
    </source>
</evidence>
<dbReference type="Gene3D" id="3.30.65.10">
    <property type="entry name" value="Bacterial Topoisomerase I, domain 1"/>
    <property type="match status" value="1"/>
</dbReference>
<dbReference type="Gene3D" id="1.10.290.10">
    <property type="entry name" value="Topoisomerase I, domain 4"/>
    <property type="match status" value="1"/>
</dbReference>
<dbReference type="InterPro" id="IPR023405">
    <property type="entry name" value="Topo_IA_core_domain"/>
</dbReference>
<dbReference type="InterPro" id="IPR000380">
    <property type="entry name" value="Topo_IA"/>
</dbReference>
<reference evidence="19" key="2">
    <citation type="journal article" date="2008" name="PLoS Biol.">
        <title>Population genomic analysis of strain variation in Leptospirillum group II bacteria involved in acid mine drainage formation.</title>
        <authorList>
            <person name="Simmons S.L."/>
            <person name="Dibartolo G."/>
            <person name="Denef V.J."/>
            <person name="Goltsman D.S."/>
            <person name="Thelen M.P."/>
            <person name="Banfield J.F."/>
        </authorList>
    </citation>
    <scope>NUCLEOTIDE SEQUENCE [LARGE SCALE GENOMIC DNA]</scope>
</reference>
<proteinExistence type="inferred from homology"/>
<dbReference type="InterPro" id="IPR013497">
    <property type="entry name" value="Topo_IA_cen"/>
</dbReference>
<evidence type="ECO:0000256" key="10">
    <source>
        <dbReference type="ARBA" id="ARBA00023125"/>
    </source>
</evidence>
<evidence type="ECO:0000256" key="5">
    <source>
        <dbReference type="ARBA" id="ARBA00022737"/>
    </source>
</evidence>
<dbReference type="SMART" id="SM00436">
    <property type="entry name" value="TOP1Bc"/>
    <property type="match status" value="1"/>
</dbReference>
<dbReference type="InterPro" id="IPR003601">
    <property type="entry name" value="Topo_IA_2"/>
</dbReference>
<dbReference type="GO" id="GO:0043597">
    <property type="term" value="C:cytoplasmic replication fork"/>
    <property type="evidence" value="ECO:0007669"/>
    <property type="project" value="TreeGrafter"/>
</dbReference>
<evidence type="ECO:0000259" key="17">
    <source>
        <dbReference type="PROSITE" id="PS50880"/>
    </source>
</evidence>
<keyword evidence="8" id="KW-0460">Magnesium</keyword>
<gene>
    <name evidence="19" type="ORF">CGL2_08228002</name>
</gene>
<dbReference type="NCBIfam" id="NF005829">
    <property type="entry name" value="PRK07726.1"/>
    <property type="match status" value="1"/>
</dbReference>
<dbReference type="PANTHER" id="PTHR11390">
    <property type="entry name" value="PROKARYOTIC DNA TOPOISOMERASE"/>
    <property type="match status" value="1"/>
</dbReference>
<sequence length="684" mass="74353">MRLFIAEKPSLGRAIAEVLPGPHKKGAGFLETGGGIVTWCFGHILEAAPPEEYDRKWAAWPGSSGDLPIVPKTWKLSPVPSAKAQLAVIRKLLGEASEIVHAGDPDREGQLLVDEVLEYLGNRKPVLRIWLSSLDEKAVRQALSGLRSNREFAAMKEAAQVRSRADWLVGMNLSRAYSIAARKNGNPVAVLSIGRVQTPTLKLVVDRDREIESFVSKDFFTVEATLEAPGGAFKTVWMPAENHPALDAAGRCIDRTVALGVANGTKAQKGILDIGKTEKSEPPPLVYALSTLTMDASKKYAMSAKEVLDTAQSLYEKKLTTYPRTDCEYLPQTQWGEAREILSALGRLPGLSSAASQADSARRSRAWNTEKVTAHHGIIPTREAGRAGGLSEKEVRIFDLVCRRYLAQFYPPFRYTETIVRTRLGGEPFQAKGTTPLDTGWKSVYGPEPDREDRKEPEPPLPALSSGDPVVARDCSVVARKTTPPSPYTDGTLVAAMKNVHRAMSNPEDKKILNETDGLGTEATRASILETLFSRGYLEKSKRAIRSTPRGRALIDAVEPIVASPVTTAVWERSLESIATGQGENSGEFLSKIVDTVSRLTKTALALRVVIPVEGKICSECGGVLRRLEGKFGPFLGCSGYPACRHLEKLPGAVSTNKRSPSRGKNTKGTRNGNSGKSGRVVRK</sequence>
<dbReference type="PROSITE" id="PS00396">
    <property type="entry name" value="TOPO_IA_1"/>
    <property type="match status" value="1"/>
</dbReference>
<feature type="region of interest" description="Disordered" evidence="16">
    <location>
        <begin position="652"/>
        <end position="684"/>
    </location>
</feature>
<dbReference type="PRINTS" id="PR00417">
    <property type="entry name" value="PRTPISMRASEI"/>
</dbReference>
<evidence type="ECO:0000256" key="3">
    <source>
        <dbReference type="ARBA" id="ARBA00012891"/>
    </source>
</evidence>
<dbReference type="GO" id="GO:0006265">
    <property type="term" value="P:DNA topological change"/>
    <property type="evidence" value="ECO:0007669"/>
    <property type="project" value="InterPro"/>
</dbReference>
<dbReference type="PANTHER" id="PTHR11390:SF21">
    <property type="entry name" value="DNA TOPOISOMERASE 3-ALPHA"/>
    <property type="match status" value="1"/>
</dbReference>
<dbReference type="InterPro" id="IPR023406">
    <property type="entry name" value="Topo_IA_AS"/>
</dbReference>
<evidence type="ECO:0000256" key="13">
    <source>
        <dbReference type="ARBA" id="ARBA00031985"/>
    </source>
</evidence>
<evidence type="ECO:0000256" key="7">
    <source>
        <dbReference type="ARBA" id="ARBA00022833"/>
    </source>
</evidence>
<dbReference type="Gene3D" id="2.70.20.10">
    <property type="entry name" value="Topoisomerase I, domain 3"/>
    <property type="match status" value="1"/>
</dbReference>
<dbReference type="InterPro" id="IPR013825">
    <property type="entry name" value="Topo_IA_cen_sub2"/>
</dbReference>
<evidence type="ECO:0000256" key="14">
    <source>
        <dbReference type="ARBA" id="ARBA00032235"/>
    </source>
</evidence>
<dbReference type="FunFam" id="3.40.50.140:FF:000004">
    <property type="entry name" value="DNA topoisomerase 3"/>
    <property type="match status" value="1"/>
</dbReference>
<dbReference type="InterPro" id="IPR013498">
    <property type="entry name" value="Topo_IA_Znf"/>
</dbReference>
<evidence type="ECO:0000256" key="9">
    <source>
        <dbReference type="ARBA" id="ARBA00023029"/>
    </source>
</evidence>
<dbReference type="InterPro" id="IPR006171">
    <property type="entry name" value="TOPRIM_dom"/>
</dbReference>
<dbReference type="InterPro" id="IPR003602">
    <property type="entry name" value="Topo_IA_DNA-bd_dom"/>
</dbReference>
<dbReference type="GO" id="GO:0003677">
    <property type="term" value="F:DNA binding"/>
    <property type="evidence" value="ECO:0007669"/>
    <property type="project" value="UniProtKB-KW"/>
</dbReference>
<comment type="catalytic activity">
    <reaction evidence="1">
        <text>ATP-independent breakage of single-stranded DNA, followed by passage and rejoining.</text>
        <dbReference type="EC" id="5.6.2.1"/>
    </reaction>
</comment>
<dbReference type="SMART" id="SM00493">
    <property type="entry name" value="TOPRIM"/>
    <property type="match status" value="1"/>
</dbReference>
<dbReference type="InterPro" id="IPR005738">
    <property type="entry name" value="TopoIII"/>
</dbReference>
<dbReference type="Pfam" id="PF01396">
    <property type="entry name" value="Zn_ribbon_Top1"/>
    <property type="match status" value="1"/>
</dbReference>
<evidence type="ECO:0000256" key="8">
    <source>
        <dbReference type="ARBA" id="ARBA00022842"/>
    </source>
</evidence>
<dbReference type="InterPro" id="IPR034144">
    <property type="entry name" value="TOPRIM_TopoIII"/>
</dbReference>
<dbReference type="Pfam" id="PF01751">
    <property type="entry name" value="Toprim"/>
    <property type="match status" value="1"/>
</dbReference>
<keyword evidence="7" id="KW-0862">Zinc</keyword>
<dbReference type="SUPFAM" id="SSF56712">
    <property type="entry name" value="Prokaryotic type I DNA topoisomerase"/>
    <property type="match status" value="1"/>
</dbReference>
<dbReference type="GO" id="GO:0003917">
    <property type="term" value="F:DNA topoisomerase type I (single strand cut, ATP-independent) activity"/>
    <property type="evidence" value="ECO:0007669"/>
    <property type="project" value="UniProtKB-EC"/>
</dbReference>
<accession>B6AP75</accession>
<feature type="compositionally biased region" description="Basic and acidic residues" evidence="16">
    <location>
        <begin position="448"/>
        <end position="458"/>
    </location>
</feature>
<comment type="similarity">
    <text evidence="2">Belongs to the type IA topoisomerase family.</text>
</comment>
<evidence type="ECO:0000256" key="12">
    <source>
        <dbReference type="ARBA" id="ARBA00030003"/>
    </source>
</evidence>
<dbReference type="InterPro" id="IPR013824">
    <property type="entry name" value="Topo_IA_cen_sub1"/>
</dbReference>
<reference evidence="19" key="1">
    <citation type="journal article" date="2004" name="Nature">
        <title>Community structure and metabolism through reconstruction of microbial genomes from the environment.</title>
        <authorList>
            <person name="Tyson G.W."/>
            <person name="Chapman J."/>
            <person name="Hugenholtz P."/>
            <person name="Allen E.E."/>
            <person name="Ram R.J."/>
            <person name="Richardson P.M."/>
            <person name="Solovyev V.V."/>
            <person name="Rubin E.M."/>
            <person name="Rokhsar D.S."/>
            <person name="Banfield J.F."/>
        </authorList>
    </citation>
    <scope>NUCLEOTIDE SEQUENCE [LARGE SCALE GENOMIC DNA]</scope>
</reference>
<evidence type="ECO:0000259" key="18">
    <source>
        <dbReference type="PROSITE" id="PS52039"/>
    </source>
</evidence>
<dbReference type="InterPro" id="IPR013826">
    <property type="entry name" value="Topo_IA_cen_sub3"/>
</dbReference>
<evidence type="ECO:0000256" key="11">
    <source>
        <dbReference type="ARBA" id="ARBA00023235"/>
    </source>
</evidence>
<dbReference type="GO" id="GO:0008270">
    <property type="term" value="F:zinc ion binding"/>
    <property type="evidence" value="ECO:0007669"/>
    <property type="project" value="UniProtKB-KW"/>
</dbReference>
<keyword evidence="5" id="KW-0677">Repeat</keyword>
<evidence type="ECO:0000256" key="6">
    <source>
        <dbReference type="ARBA" id="ARBA00022771"/>
    </source>
</evidence>
<feature type="domain" description="Toprim" evidence="17">
    <location>
        <begin position="1"/>
        <end position="135"/>
    </location>
</feature>
<organism evidence="19">
    <name type="scientific">Leptospirillum sp. Group II '5-way CG'</name>
    <dbReference type="NCBI Taxonomy" id="419541"/>
    <lineage>
        <taxon>Bacteria</taxon>
        <taxon>Pseudomonadati</taxon>
        <taxon>Nitrospirota</taxon>
        <taxon>Nitrospiria</taxon>
        <taxon>Nitrospirales</taxon>
        <taxon>Nitrospiraceae</taxon>
        <taxon>Leptospirillum</taxon>
    </lineage>
</organism>
<dbReference type="NCBIfam" id="TIGR01056">
    <property type="entry name" value="topB"/>
    <property type="match status" value="1"/>
</dbReference>
<dbReference type="SMART" id="SM00437">
    <property type="entry name" value="TOP1Ac"/>
    <property type="match status" value="1"/>
</dbReference>
<dbReference type="AlphaFoldDB" id="B6AP75"/>
<keyword evidence="11 19" id="KW-0413">Isomerase</keyword>
<dbReference type="Pfam" id="PF01131">
    <property type="entry name" value="Topoisom_bac"/>
    <property type="match status" value="1"/>
</dbReference>
<protein>
    <recommendedName>
        <fullName evidence="3">DNA topoisomerase</fullName>
        <ecNumber evidence="3">5.6.2.1</ecNumber>
    </recommendedName>
    <alternativeName>
        <fullName evidence="15">Omega-protein</fullName>
    </alternativeName>
    <alternativeName>
        <fullName evidence="14">Relaxing enzyme</fullName>
    </alternativeName>
    <alternativeName>
        <fullName evidence="12">Swivelase</fullName>
    </alternativeName>
    <alternativeName>
        <fullName evidence="13">Untwisting enzyme</fullName>
    </alternativeName>
</protein>
<keyword evidence="6" id="KW-0863">Zinc-finger</keyword>
<evidence type="ECO:0000256" key="1">
    <source>
        <dbReference type="ARBA" id="ARBA00000213"/>
    </source>
</evidence>